<name>A0A5C8F6M9_9SPIR</name>
<dbReference type="AlphaFoldDB" id="A0A5C8F6M9"/>
<organism evidence="1 2">
    <name type="scientific">Brachyspira aalborgi</name>
    <dbReference type="NCBI Taxonomy" id="29522"/>
    <lineage>
        <taxon>Bacteria</taxon>
        <taxon>Pseudomonadati</taxon>
        <taxon>Spirochaetota</taxon>
        <taxon>Spirochaetia</taxon>
        <taxon>Brachyspirales</taxon>
        <taxon>Brachyspiraceae</taxon>
        <taxon>Brachyspira</taxon>
    </lineage>
</organism>
<sequence>MFLNAIDKIMDRYNTFDIYTYCLLDNNYREHLVKCVKTNFNIDKYKKQWQKFINITIPQQQSSTNNTICIQSYPIIRYIEHNLYTTNSYYYIYEFIYELDGTHERIYILIETPMELQNDYIFFHLLRVNAMEMIRQSPLYINNKNINNEN</sequence>
<evidence type="ECO:0000313" key="2">
    <source>
        <dbReference type="Proteomes" id="UP000324574"/>
    </source>
</evidence>
<dbReference type="Proteomes" id="UP000324574">
    <property type="component" value="Unassembled WGS sequence"/>
</dbReference>
<protein>
    <submittedName>
        <fullName evidence="1">Uncharacterized protein</fullName>
    </submittedName>
</protein>
<reference evidence="1 2" key="1">
    <citation type="journal article" date="1992" name="Lakartidningen">
        <title>[Penicillin V and not amoxicillin is the first choice preparation in acute otitis].</title>
        <authorList>
            <person name="Kamme C."/>
            <person name="Lundgren K."/>
            <person name="Prellner K."/>
        </authorList>
    </citation>
    <scope>NUCLEOTIDE SEQUENCE [LARGE SCALE GENOMIC DNA]</scope>
    <source>
        <strain evidence="1 2">PC3714II</strain>
    </source>
</reference>
<evidence type="ECO:0000313" key="1">
    <source>
        <dbReference type="EMBL" id="TXJ45626.1"/>
    </source>
</evidence>
<dbReference type="RefSeq" id="WP_147526233.1">
    <property type="nucleotide sequence ID" value="NZ_SAYG01000006.1"/>
</dbReference>
<gene>
    <name evidence="1" type="ORF">EPJ70_04370</name>
</gene>
<accession>A0A5C8F6M9</accession>
<comment type="caution">
    <text evidence="1">The sequence shown here is derived from an EMBL/GenBank/DDBJ whole genome shotgun (WGS) entry which is preliminary data.</text>
</comment>
<dbReference type="EMBL" id="SAYG01000006">
    <property type="protein sequence ID" value="TXJ45626.1"/>
    <property type="molecule type" value="Genomic_DNA"/>
</dbReference>
<proteinExistence type="predicted"/>